<keyword evidence="2" id="KW-1185">Reference proteome</keyword>
<gene>
    <name evidence="1" type="ORF">F7725_003932</name>
</gene>
<organism evidence="1 2">
    <name type="scientific">Dissostichus mawsoni</name>
    <name type="common">Antarctic cod</name>
    <dbReference type="NCBI Taxonomy" id="36200"/>
    <lineage>
        <taxon>Eukaryota</taxon>
        <taxon>Metazoa</taxon>
        <taxon>Chordata</taxon>
        <taxon>Craniata</taxon>
        <taxon>Vertebrata</taxon>
        <taxon>Euteleostomi</taxon>
        <taxon>Actinopterygii</taxon>
        <taxon>Neopterygii</taxon>
        <taxon>Teleostei</taxon>
        <taxon>Neoteleostei</taxon>
        <taxon>Acanthomorphata</taxon>
        <taxon>Eupercaria</taxon>
        <taxon>Perciformes</taxon>
        <taxon>Notothenioidei</taxon>
        <taxon>Nototheniidae</taxon>
        <taxon>Dissostichus</taxon>
    </lineage>
</organism>
<comment type="caution">
    <text evidence="1">The sequence shown here is derived from an EMBL/GenBank/DDBJ whole genome shotgun (WGS) entry which is preliminary data.</text>
</comment>
<accession>A0A7J5YBN4</accession>
<name>A0A7J5YBN4_DISMA</name>
<proteinExistence type="predicted"/>
<reference evidence="1 2" key="1">
    <citation type="submission" date="2020-03" db="EMBL/GenBank/DDBJ databases">
        <title>Dissostichus mawsoni Genome sequencing and assembly.</title>
        <authorList>
            <person name="Park H."/>
        </authorList>
    </citation>
    <scope>NUCLEOTIDE SEQUENCE [LARGE SCALE GENOMIC DNA]</scope>
    <source>
        <strain evidence="1">DM0001</strain>
        <tissue evidence="1">Muscle</tissue>
    </source>
</reference>
<dbReference type="AlphaFoldDB" id="A0A7J5YBN4"/>
<protein>
    <submittedName>
        <fullName evidence="1">Uncharacterized protein</fullName>
    </submittedName>
</protein>
<evidence type="ECO:0000313" key="2">
    <source>
        <dbReference type="Proteomes" id="UP000518266"/>
    </source>
</evidence>
<dbReference type="Proteomes" id="UP000518266">
    <property type="component" value="Unassembled WGS sequence"/>
</dbReference>
<dbReference type="EMBL" id="JAAKFY010000014">
    <property type="protein sequence ID" value="KAF3846854.1"/>
    <property type="molecule type" value="Genomic_DNA"/>
</dbReference>
<evidence type="ECO:0000313" key="1">
    <source>
        <dbReference type="EMBL" id="KAF3846854.1"/>
    </source>
</evidence>
<sequence>MHVVRVCGNAPGCVFAIISVFNLKLQAGSRYIPPCRPSLSGGREGSDHFLVSVSLDSKKYNKGIS</sequence>